<sequence length="370" mass="41369">MKNLFKLTLIGLAISTMSCEKNEDTPQENVAQDIYGGVLTTYVNKTVIPTYKHMKDNAKDLLAKVKEIKTSKNDASIEKACKAWKETRKYWEQSEAFLFGPADERRLDPSLDSWPLDLKQLNQVLASTEELTVGNISDYKGAQLKGFHTVEYLLFRDGKARHFSELTDREIEYLESSTEVLRNDIVLLYSSWAGAEKGTTDAEILEGIEKTIAVPYGPSFAKSGKIGGAYPVQVSAVDQIIQGMSDIADEVGNQKLANPHKSNDPLDVESWYSWNSLLDFQDNVRSIQNSYLGGLDAKTRGESLSDMIKKKDAKLDEKVKKNIQLAIDKIAAIPSPFRNNLDASQVTEAIAQLNTLNDILTKEVRPHFVK</sequence>
<keyword evidence="2" id="KW-1185">Reference proteome</keyword>
<name>A0AC61NEQ5_9BACT</name>
<proteinExistence type="predicted"/>
<reference evidence="1" key="1">
    <citation type="submission" date="2021-08" db="EMBL/GenBank/DDBJ databases">
        <title>Novel anaerobic bacterium isolated from sea squirt in East Sea, Republic of Korea.</title>
        <authorList>
            <person name="Nguyen T.H."/>
            <person name="Li Z."/>
            <person name="Lee Y.-J."/>
            <person name="Ko J."/>
            <person name="Kim S.-G."/>
        </authorList>
    </citation>
    <scope>NUCLEOTIDE SEQUENCE</scope>
    <source>
        <strain evidence="1">KCTC 25031</strain>
    </source>
</reference>
<accession>A0AC61NEQ5</accession>
<gene>
    <name evidence="1" type="ORF">K4L44_16265</name>
</gene>
<evidence type="ECO:0000313" key="2">
    <source>
        <dbReference type="Proteomes" id="UP000826212"/>
    </source>
</evidence>
<dbReference type="EMBL" id="CP081303">
    <property type="protein sequence ID" value="QZE14062.1"/>
    <property type="molecule type" value="Genomic_DNA"/>
</dbReference>
<evidence type="ECO:0000313" key="1">
    <source>
        <dbReference type="EMBL" id="QZE14062.1"/>
    </source>
</evidence>
<protein>
    <submittedName>
        <fullName evidence="1">Uncharacterized protein</fullName>
    </submittedName>
</protein>
<dbReference type="Proteomes" id="UP000826212">
    <property type="component" value="Chromosome"/>
</dbReference>
<organism evidence="1 2">
    <name type="scientific">Halosquirtibacter laminarini</name>
    <dbReference type="NCBI Taxonomy" id="3374600"/>
    <lineage>
        <taxon>Bacteria</taxon>
        <taxon>Pseudomonadati</taxon>
        <taxon>Bacteroidota</taxon>
        <taxon>Bacteroidia</taxon>
        <taxon>Marinilabiliales</taxon>
        <taxon>Prolixibacteraceae</taxon>
        <taxon>Halosquirtibacter</taxon>
    </lineage>
</organism>